<keyword evidence="1" id="KW-0732">Signal</keyword>
<gene>
    <name evidence="2" type="ORF">MMSR116_16175</name>
</gene>
<name>A0A6B9FMY2_9HYPH</name>
<dbReference type="Proteomes" id="UP000012488">
    <property type="component" value="Chromosome"/>
</dbReference>
<protein>
    <submittedName>
        <fullName evidence="2">Uncharacterized protein</fullName>
    </submittedName>
</protein>
<evidence type="ECO:0000313" key="2">
    <source>
        <dbReference type="EMBL" id="QGY03249.1"/>
    </source>
</evidence>
<evidence type="ECO:0000256" key="1">
    <source>
        <dbReference type="SAM" id="SignalP"/>
    </source>
</evidence>
<feature type="signal peptide" evidence="1">
    <location>
        <begin position="1"/>
        <end position="23"/>
    </location>
</feature>
<proteinExistence type="predicted"/>
<dbReference type="RefSeq" id="WP_010682107.1">
    <property type="nucleotide sequence ID" value="NZ_CP043538.1"/>
</dbReference>
<reference evidence="2 3" key="1">
    <citation type="journal article" date="2012" name="Genet. Mol. Biol.">
        <title>Analysis of 16S rRNA and mxaF genes revealing insights into Methylobacterium niche-specific plant association.</title>
        <authorList>
            <person name="Dourado M.N."/>
            <person name="Andreote F.D."/>
            <person name="Dini-Andreote F."/>
            <person name="Conti R."/>
            <person name="Araujo J.M."/>
            <person name="Araujo W.L."/>
        </authorList>
    </citation>
    <scope>NUCLEOTIDE SEQUENCE [LARGE SCALE GENOMIC DNA]</scope>
    <source>
        <strain evidence="2 3">SR1.6/6</strain>
    </source>
</reference>
<reference evidence="2 3" key="2">
    <citation type="journal article" date="2013" name="Genome Announc.">
        <title>Draft Genome Sequence of Methylobacterium mesophilicum Strain SR1.6/6, Isolated from Citrus sinensis.</title>
        <authorList>
            <person name="Marinho Almeida D."/>
            <person name="Dini-Andreote F."/>
            <person name="Camargo Neves A.A."/>
            <person name="Juca Ramos R.T."/>
            <person name="Andreote F.D."/>
            <person name="Carneiro A.R."/>
            <person name="Oliveira de Souza Lima A."/>
            <person name="Caracciolo Gomes de Sa P.H."/>
            <person name="Ribeiro Barbosa M.S."/>
            <person name="Araujo W.L."/>
            <person name="Silva A."/>
        </authorList>
    </citation>
    <scope>NUCLEOTIDE SEQUENCE [LARGE SCALE GENOMIC DNA]</scope>
    <source>
        <strain evidence="2 3">SR1.6/6</strain>
    </source>
</reference>
<sequence length="103" mass="10718">MRSLAILALVAATGLPAPGTYCAAGPEGGAPIFVGPAPGEISIDGEECHGALVTGGQLRAARCFTNSFSDRGSPYVTDFLLREDGTLRHADTEYRRLQGGLCH</sequence>
<dbReference type="OrthoDB" id="7999280at2"/>
<dbReference type="KEGG" id="mmes:MMSR116_16175"/>
<dbReference type="EMBL" id="CP043538">
    <property type="protein sequence ID" value="QGY03249.1"/>
    <property type="molecule type" value="Genomic_DNA"/>
</dbReference>
<feature type="chain" id="PRO_5025418872" evidence="1">
    <location>
        <begin position="24"/>
        <end position="103"/>
    </location>
</feature>
<accession>A0A6B9FMY2</accession>
<dbReference type="AlphaFoldDB" id="A0A6B9FMY2"/>
<organism evidence="2 3">
    <name type="scientific">Methylobacterium mesophilicum SR1.6/6</name>
    <dbReference type="NCBI Taxonomy" id="908290"/>
    <lineage>
        <taxon>Bacteria</taxon>
        <taxon>Pseudomonadati</taxon>
        <taxon>Pseudomonadota</taxon>
        <taxon>Alphaproteobacteria</taxon>
        <taxon>Hyphomicrobiales</taxon>
        <taxon>Methylobacteriaceae</taxon>
        <taxon>Methylobacterium</taxon>
    </lineage>
</organism>
<evidence type="ECO:0000313" key="3">
    <source>
        <dbReference type="Proteomes" id="UP000012488"/>
    </source>
</evidence>